<organism evidence="1 2">
    <name type="scientific">Lentithecium fluviatile CBS 122367</name>
    <dbReference type="NCBI Taxonomy" id="1168545"/>
    <lineage>
        <taxon>Eukaryota</taxon>
        <taxon>Fungi</taxon>
        <taxon>Dikarya</taxon>
        <taxon>Ascomycota</taxon>
        <taxon>Pezizomycotina</taxon>
        <taxon>Dothideomycetes</taxon>
        <taxon>Pleosporomycetidae</taxon>
        <taxon>Pleosporales</taxon>
        <taxon>Massarineae</taxon>
        <taxon>Lentitheciaceae</taxon>
        <taxon>Lentithecium</taxon>
    </lineage>
</organism>
<gene>
    <name evidence="1" type="ORF">K458DRAFT_411161</name>
</gene>
<evidence type="ECO:0000313" key="2">
    <source>
        <dbReference type="Proteomes" id="UP000799291"/>
    </source>
</evidence>
<protein>
    <submittedName>
        <fullName evidence="1">Uncharacterized protein</fullName>
    </submittedName>
</protein>
<dbReference type="Proteomes" id="UP000799291">
    <property type="component" value="Unassembled WGS sequence"/>
</dbReference>
<proteinExistence type="predicted"/>
<dbReference type="AlphaFoldDB" id="A0A6G1JMT5"/>
<reference evidence="1" key="1">
    <citation type="journal article" date="2020" name="Stud. Mycol.">
        <title>101 Dothideomycetes genomes: a test case for predicting lifestyles and emergence of pathogens.</title>
        <authorList>
            <person name="Haridas S."/>
            <person name="Albert R."/>
            <person name="Binder M."/>
            <person name="Bloem J."/>
            <person name="Labutti K."/>
            <person name="Salamov A."/>
            <person name="Andreopoulos B."/>
            <person name="Baker S."/>
            <person name="Barry K."/>
            <person name="Bills G."/>
            <person name="Bluhm B."/>
            <person name="Cannon C."/>
            <person name="Castanera R."/>
            <person name="Culley D."/>
            <person name="Daum C."/>
            <person name="Ezra D."/>
            <person name="Gonzalez J."/>
            <person name="Henrissat B."/>
            <person name="Kuo A."/>
            <person name="Liang C."/>
            <person name="Lipzen A."/>
            <person name="Lutzoni F."/>
            <person name="Magnuson J."/>
            <person name="Mondo S."/>
            <person name="Nolan M."/>
            <person name="Ohm R."/>
            <person name="Pangilinan J."/>
            <person name="Park H.-J."/>
            <person name="Ramirez L."/>
            <person name="Alfaro M."/>
            <person name="Sun H."/>
            <person name="Tritt A."/>
            <person name="Yoshinaga Y."/>
            <person name="Zwiers L.-H."/>
            <person name="Turgeon B."/>
            <person name="Goodwin S."/>
            <person name="Spatafora J."/>
            <person name="Crous P."/>
            <person name="Grigoriev I."/>
        </authorList>
    </citation>
    <scope>NUCLEOTIDE SEQUENCE</scope>
    <source>
        <strain evidence="1">CBS 122367</strain>
    </source>
</reference>
<dbReference type="EMBL" id="MU005569">
    <property type="protein sequence ID" value="KAF2691435.1"/>
    <property type="molecule type" value="Genomic_DNA"/>
</dbReference>
<name>A0A6G1JMT5_9PLEO</name>
<accession>A0A6G1JMT5</accession>
<evidence type="ECO:0000313" key="1">
    <source>
        <dbReference type="EMBL" id="KAF2691435.1"/>
    </source>
</evidence>
<keyword evidence="2" id="KW-1185">Reference proteome</keyword>
<sequence>MSCASYGLRSFGSCSLFLGSSYGILVSDNPSTDVGIIYHHGGDSVDSIFWSIPFGTTTVLLETTRMIIGYWFEITLSTHNNYPLPLCFSRGAPHLSYPFARFPLRGLVCWLVGRFSRDRG</sequence>